<evidence type="ECO:0000313" key="2">
    <source>
        <dbReference type="EMBL" id="MBB6563875.1"/>
    </source>
</evidence>
<dbReference type="PANTHER" id="PTHR11019">
    <property type="entry name" value="HTH-TYPE TRANSCRIPTIONAL REGULATOR NIMR"/>
    <property type="match status" value="1"/>
</dbReference>
<feature type="domain" description="HTH araC/xylS-type" evidence="1">
    <location>
        <begin position="167"/>
        <end position="258"/>
    </location>
</feature>
<dbReference type="InterPro" id="IPR018060">
    <property type="entry name" value="HTH_AraC"/>
</dbReference>
<dbReference type="GO" id="GO:0043565">
    <property type="term" value="F:sequence-specific DNA binding"/>
    <property type="evidence" value="ECO:0007669"/>
    <property type="project" value="InterPro"/>
</dbReference>
<name>A0A7X0PKY3_9BURK</name>
<dbReference type="PANTHER" id="PTHR11019:SF199">
    <property type="entry name" value="HTH-TYPE TRANSCRIPTIONAL REGULATOR NIMR"/>
    <property type="match status" value="1"/>
</dbReference>
<organism evidence="2 3">
    <name type="scientific">Acidovorax soli</name>
    <dbReference type="NCBI Taxonomy" id="592050"/>
    <lineage>
        <taxon>Bacteria</taxon>
        <taxon>Pseudomonadati</taxon>
        <taxon>Pseudomonadota</taxon>
        <taxon>Betaproteobacteria</taxon>
        <taxon>Burkholderiales</taxon>
        <taxon>Comamonadaceae</taxon>
        <taxon>Acidovorax</taxon>
    </lineage>
</organism>
<accession>A0A7X0PKY3</accession>
<dbReference type="Proteomes" id="UP000575083">
    <property type="component" value="Unassembled WGS sequence"/>
</dbReference>
<sequence length="258" mass="28024">MTSPAAPHPPQLSPKLPQLAAQGFALRHSRQPHYEFDWHVHDCAMLLWPRKGALHSAWRPEGVGVVPGEQMRLARSQAILLPVATAHRTQSATQQQEHGELYLAPEIARALTGHGAIRLDAAALSMLDALLAPALDPRAAEPLVLAVVRQIARAQPLQPARPPSPARQMAARFAQALDWNEPLPSIDAIACELGTSTRQLQRACQEEWGQSPVALRRHMLAAHARQLLATGLPLAQVSLQLGFATSGHLTRLLKSVAH</sequence>
<dbReference type="EMBL" id="JACHLK010000024">
    <property type="protein sequence ID" value="MBB6563875.1"/>
    <property type="molecule type" value="Genomic_DNA"/>
</dbReference>
<proteinExistence type="predicted"/>
<dbReference type="AlphaFoldDB" id="A0A7X0PKY3"/>
<dbReference type="RefSeq" id="WP_184865324.1">
    <property type="nucleotide sequence ID" value="NZ_JACHLK010000024.1"/>
</dbReference>
<comment type="caution">
    <text evidence="2">The sequence shown here is derived from an EMBL/GenBank/DDBJ whole genome shotgun (WGS) entry which is preliminary data.</text>
</comment>
<gene>
    <name evidence="2" type="ORF">HNP48_006601</name>
</gene>
<dbReference type="PROSITE" id="PS01124">
    <property type="entry name" value="HTH_ARAC_FAMILY_2"/>
    <property type="match status" value="1"/>
</dbReference>
<keyword evidence="3" id="KW-1185">Reference proteome</keyword>
<protein>
    <submittedName>
        <fullName evidence="2">AraC-like DNA-binding protein</fullName>
    </submittedName>
</protein>
<reference evidence="2 3" key="1">
    <citation type="submission" date="2020-08" db="EMBL/GenBank/DDBJ databases">
        <title>Functional genomics of gut bacteria from endangered species of beetles.</title>
        <authorList>
            <person name="Carlos-Shanley C."/>
        </authorList>
    </citation>
    <scope>NUCLEOTIDE SEQUENCE [LARGE SCALE GENOMIC DNA]</scope>
    <source>
        <strain evidence="2 3">S00198</strain>
    </source>
</reference>
<dbReference type="Gene3D" id="1.10.10.60">
    <property type="entry name" value="Homeodomain-like"/>
    <property type="match status" value="1"/>
</dbReference>
<dbReference type="Pfam" id="PF12833">
    <property type="entry name" value="HTH_18"/>
    <property type="match status" value="1"/>
</dbReference>
<dbReference type="GO" id="GO:0003700">
    <property type="term" value="F:DNA-binding transcription factor activity"/>
    <property type="evidence" value="ECO:0007669"/>
    <property type="project" value="InterPro"/>
</dbReference>
<keyword evidence="2" id="KW-0238">DNA-binding</keyword>
<dbReference type="SMART" id="SM00342">
    <property type="entry name" value="HTH_ARAC"/>
    <property type="match status" value="1"/>
</dbReference>
<evidence type="ECO:0000313" key="3">
    <source>
        <dbReference type="Proteomes" id="UP000575083"/>
    </source>
</evidence>
<evidence type="ECO:0000259" key="1">
    <source>
        <dbReference type="PROSITE" id="PS01124"/>
    </source>
</evidence>